<sequence>ARLPCAGP</sequence>
<gene>
    <name evidence="1" type="ORF">BN1708_019782</name>
</gene>
<proteinExistence type="predicted"/>
<protein>
    <submittedName>
        <fullName evidence="1">Uncharacterized protein</fullName>
    </submittedName>
</protein>
<dbReference type="EMBL" id="CVQH01023565">
    <property type="protein sequence ID" value="CRK35491.1"/>
    <property type="molecule type" value="Genomic_DNA"/>
</dbReference>
<accession>A0A0G4MMN2</accession>
<evidence type="ECO:0000313" key="2">
    <source>
        <dbReference type="Proteomes" id="UP000044602"/>
    </source>
</evidence>
<organism evidence="1 2">
    <name type="scientific">Verticillium longisporum</name>
    <name type="common">Verticillium dahliae var. longisporum</name>
    <dbReference type="NCBI Taxonomy" id="100787"/>
    <lineage>
        <taxon>Eukaryota</taxon>
        <taxon>Fungi</taxon>
        <taxon>Dikarya</taxon>
        <taxon>Ascomycota</taxon>
        <taxon>Pezizomycotina</taxon>
        <taxon>Sordariomycetes</taxon>
        <taxon>Hypocreomycetidae</taxon>
        <taxon>Glomerellales</taxon>
        <taxon>Plectosphaerellaceae</taxon>
        <taxon>Verticillium</taxon>
    </lineage>
</organism>
<keyword evidence="2" id="KW-1185">Reference proteome</keyword>
<evidence type="ECO:0000313" key="1">
    <source>
        <dbReference type="EMBL" id="CRK35491.1"/>
    </source>
</evidence>
<feature type="non-terminal residue" evidence="1">
    <location>
        <position position="1"/>
    </location>
</feature>
<name>A0A0G4MMN2_VERLO</name>
<dbReference type="Proteomes" id="UP000044602">
    <property type="component" value="Unassembled WGS sequence"/>
</dbReference>
<reference evidence="1 2" key="1">
    <citation type="submission" date="2015-05" db="EMBL/GenBank/DDBJ databases">
        <authorList>
            <person name="Wang D.B."/>
            <person name="Wang M."/>
        </authorList>
    </citation>
    <scope>NUCLEOTIDE SEQUENCE [LARGE SCALE GENOMIC DNA]</scope>
    <source>
        <strain evidence="1">VL1</strain>
    </source>
</reference>